<reference evidence="1" key="2">
    <citation type="submission" date="2023-04" db="EMBL/GenBank/DDBJ databases">
        <authorList>
            <person name="Bruccoleri R.E."/>
            <person name="Oakeley E.J."/>
            <person name="Faust A.-M."/>
            <person name="Dessus-Babus S."/>
            <person name="Altorfer M."/>
            <person name="Burckhardt D."/>
            <person name="Oertli M."/>
            <person name="Naumann U."/>
            <person name="Petersen F."/>
            <person name="Wong J."/>
        </authorList>
    </citation>
    <scope>NUCLEOTIDE SEQUENCE</scope>
    <source>
        <strain evidence="1">GSM-AAB239-AS_SAM_17_03QT</strain>
        <tissue evidence="1">Leaf</tissue>
    </source>
</reference>
<accession>A0AAX6GNH0</accession>
<proteinExistence type="predicted"/>
<gene>
    <name evidence="1" type="ORF">M6B38_355800</name>
</gene>
<reference evidence="1" key="1">
    <citation type="journal article" date="2023" name="GigaByte">
        <title>Genome assembly of the bearded iris, Iris pallida Lam.</title>
        <authorList>
            <person name="Bruccoleri R.E."/>
            <person name="Oakeley E.J."/>
            <person name="Faust A.M.E."/>
            <person name="Altorfer M."/>
            <person name="Dessus-Babus S."/>
            <person name="Burckhardt D."/>
            <person name="Oertli M."/>
            <person name="Naumann U."/>
            <person name="Petersen F."/>
            <person name="Wong J."/>
        </authorList>
    </citation>
    <scope>NUCLEOTIDE SEQUENCE</scope>
    <source>
        <strain evidence="1">GSM-AAB239-AS_SAM_17_03QT</strain>
    </source>
</reference>
<dbReference type="AlphaFoldDB" id="A0AAX6GNH0"/>
<protein>
    <submittedName>
        <fullName evidence="1">Uncharacterized protein</fullName>
    </submittedName>
</protein>
<evidence type="ECO:0000313" key="2">
    <source>
        <dbReference type="Proteomes" id="UP001140949"/>
    </source>
</evidence>
<sequence length="46" mass="5058">MMELGCLQKLKILSINLCVQENDARGTTSREGSFCGKMCICSQCTI</sequence>
<keyword evidence="2" id="KW-1185">Reference proteome</keyword>
<comment type="caution">
    <text evidence="1">The sequence shown here is derived from an EMBL/GenBank/DDBJ whole genome shotgun (WGS) entry which is preliminary data.</text>
</comment>
<dbReference type="EMBL" id="JANAVB010018196">
    <property type="protein sequence ID" value="KAJ6829821.1"/>
    <property type="molecule type" value="Genomic_DNA"/>
</dbReference>
<organism evidence="1 2">
    <name type="scientific">Iris pallida</name>
    <name type="common">Sweet iris</name>
    <dbReference type="NCBI Taxonomy" id="29817"/>
    <lineage>
        <taxon>Eukaryota</taxon>
        <taxon>Viridiplantae</taxon>
        <taxon>Streptophyta</taxon>
        <taxon>Embryophyta</taxon>
        <taxon>Tracheophyta</taxon>
        <taxon>Spermatophyta</taxon>
        <taxon>Magnoliopsida</taxon>
        <taxon>Liliopsida</taxon>
        <taxon>Asparagales</taxon>
        <taxon>Iridaceae</taxon>
        <taxon>Iridoideae</taxon>
        <taxon>Irideae</taxon>
        <taxon>Iris</taxon>
    </lineage>
</organism>
<evidence type="ECO:0000313" key="1">
    <source>
        <dbReference type="EMBL" id="KAJ6829821.1"/>
    </source>
</evidence>
<name>A0AAX6GNH0_IRIPA</name>
<dbReference type="Proteomes" id="UP001140949">
    <property type="component" value="Unassembled WGS sequence"/>
</dbReference>